<dbReference type="GO" id="GO:0005886">
    <property type="term" value="C:plasma membrane"/>
    <property type="evidence" value="ECO:0007669"/>
    <property type="project" value="UniProtKB-SubCell"/>
</dbReference>
<dbReference type="InterPro" id="IPR019533">
    <property type="entry name" value="Peptidase_S26"/>
</dbReference>
<dbReference type="OrthoDB" id="5518017at2"/>
<proteinExistence type="predicted"/>
<comment type="caution">
    <text evidence="5">The sequence shown here is derived from an EMBL/GenBank/DDBJ whole genome shotgun (WGS) entry which is preliminary data.</text>
</comment>
<keyword evidence="3" id="KW-0378">Hydrolase</keyword>
<dbReference type="InterPro" id="IPR000223">
    <property type="entry name" value="Pept_S26A_signal_pept_1"/>
</dbReference>
<evidence type="ECO:0000256" key="3">
    <source>
        <dbReference type="ARBA" id="ARBA00022801"/>
    </source>
</evidence>
<comment type="subcellular location">
    <subcellularLocation>
        <location evidence="1">Cell membrane</location>
        <topology evidence="1">Single-pass type II membrane protein</topology>
    </subcellularLocation>
</comment>
<evidence type="ECO:0000256" key="1">
    <source>
        <dbReference type="ARBA" id="ARBA00004401"/>
    </source>
</evidence>
<dbReference type="InterPro" id="IPR019756">
    <property type="entry name" value="Pept_S26A_signal_pept_1_Ser-AS"/>
</dbReference>
<evidence type="ECO:0000313" key="5">
    <source>
        <dbReference type="EMBL" id="THV24548.1"/>
    </source>
</evidence>
<dbReference type="AlphaFoldDB" id="A0A4S8P3J9"/>
<dbReference type="InterPro" id="IPR036286">
    <property type="entry name" value="LexA/Signal_pep-like_sf"/>
</dbReference>
<dbReference type="PROSITE" id="PS00501">
    <property type="entry name" value="SPASE_I_1"/>
    <property type="match status" value="1"/>
</dbReference>
<dbReference type="SUPFAM" id="SSF51306">
    <property type="entry name" value="LexA/Signal peptidase"/>
    <property type="match status" value="1"/>
</dbReference>
<name>A0A4S8P3J9_9ACTN</name>
<gene>
    <name evidence="5" type="ORF">E9998_20275</name>
</gene>
<evidence type="ECO:0000256" key="2">
    <source>
        <dbReference type="ARBA" id="ARBA00022670"/>
    </source>
</evidence>
<organism evidence="5 6">
    <name type="scientific">Glycomyces paridis</name>
    <dbReference type="NCBI Taxonomy" id="2126555"/>
    <lineage>
        <taxon>Bacteria</taxon>
        <taxon>Bacillati</taxon>
        <taxon>Actinomycetota</taxon>
        <taxon>Actinomycetes</taxon>
        <taxon>Glycomycetales</taxon>
        <taxon>Glycomycetaceae</taxon>
        <taxon>Glycomyces</taxon>
    </lineage>
</organism>
<dbReference type="CDD" id="cd06462">
    <property type="entry name" value="Peptidase_S24_S26"/>
    <property type="match status" value="1"/>
</dbReference>
<feature type="domain" description="Peptidase S26" evidence="4">
    <location>
        <begin position="104"/>
        <end position="139"/>
    </location>
</feature>
<evidence type="ECO:0000313" key="6">
    <source>
        <dbReference type="Proteomes" id="UP000305792"/>
    </source>
</evidence>
<accession>A0A4S8P3J9</accession>
<dbReference type="EMBL" id="STGX01000017">
    <property type="protein sequence ID" value="THV24548.1"/>
    <property type="molecule type" value="Genomic_DNA"/>
</dbReference>
<dbReference type="PRINTS" id="PR00727">
    <property type="entry name" value="LEADERPTASE"/>
</dbReference>
<dbReference type="GO" id="GO:0006465">
    <property type="term" value="P:signal peptide processing"/>
    <property type="evidence" value="ECO:0007669"/>
    <property type="project" value="InterPro"/>
</dbReference>
<reference evidence="5 6" key="1">
    <citation type="journal article" date="2018" name="Int. J. Syst. Evol. Microbiol.">
        <title>Glycomyces paridis sp. nov., isolated from the medicinal plant Paris polyphylla.</title>
        <authorList>
            <person name="Fang X.M."/>
            <person name="Bai J.L."/>
            <person name="Su J."/>
            <person name="Zhao L.L."/>
            <person name="Liu H.Y."/>
            <person name="Ma B.P."/>
            <person name="Zhang Y.Q."/>
            <person name="Yu L.Y."/>
        </authorList>
    </citation>
    <scope>NUCLEOTIDE SEQUENCE [LARGE SCALE GENOMIC DNA]</scope>
    <source>
        <strain evidence="5 6">CPCC 204357</strain>
    </source>
</reference>
<keyword evidence="6" id="KW-1185">Reference proteome</keyword>
<dbReference type="Gene3D" id="2.10.109.10">
    <property type="entry name" value="Umud Fragment, subunit A"/>
    <property type="match status" value="1"/>
</dbReference>
<dbReference type="Pfam" id="PF10502">
    <property type="entry name" value="Peptidase_S26"/>
    <property type="match status" value="2"/>
</dbReference>
<dbReference type="GO" id="GO:0004252">
    <property type="term" value="F:serine-type endopeptidase activity"/>
    <property type="evidence" value="ECO:0007669"/>
    <property type="project" value="InterPro"/>
</dbReference>
<dbReference type="Proteomes" id="UP000305792">
    <property type="component" value="Unassembled WGS sequence"/>
</dbReference>
<protein>
    <submittedName>
        <fullName evidence="5">S26 family signal peptidase</fullName>
    </submittedName>
</protein>
<dbReference type="RefSeq" id="WP_136531517.1">
    <property type="nucleotide sequence ID" value="NZ_STGX01000017.1"/>
</dbReference>
<feature type="domain" description="Peptidase S26" evidence="4">
    <location>
        <begin position="30"/>
        <end position="98"/>
    </location>
</feature>
<sequence length="143" mass="15534">MDSSGWLSALALFLAVGLLAESVRQLRRRWLLVKVEGHSMEPALRDGGEVLARRTRRFETGRVAVVLAPDPVLGWAETRRTGSRDALWLKRIAAGPGEPMPDSGDPVPAGHYFLLSDNPIGADSRRHGPCPAAAMVGVVIREF</sequence>
<evidence type="ECO:0000259" key="4">
    <source>
        <dbReference type="Pfam" id="PF10502"/>
    </source>
</evidence>
<keyword evidence="2" id="KW-0645">Protease</keyword>